<dbReference type="Pfam" id="PF13649">
    <property type="entry name" value="Methyltransf_25"/>
    <property type="match status" value="1"/>
</dbReference>
<dbReference type="GO" id="GO:0008168">
    <property type="term" value="F:methyltransferase activity"/>
    <property type="evidence" value="ECO:0007669"/>
    <property type="project" value="UniProtKB-KW"/>
</dbReference>
<dbReference type="SUPFAM" id="SSF53335">
    <property type="entry name" value="S-adenosyl-L-methionine-dependent methyltransferases"/>
    <property type="match status" value="1"/>
</dbReference>
<sequence>MVRLDSKPSHPGLSVAGLARTPHPLVLEALSLRPPTGGRALDLGAGALNETRLLLGHGFFVDAVDSDPAVASDAAAIGDPRLRLFERDIRDFVIAPDAYDLIVAIHVLPFLSRAELRSVTAAAIAGLTSGGLLCCTLFGCQDEWAGTKPRLIFLERKEVAAGLAQLQQLVLRERKFMGADAKGRPKRWHVYQCICRKPDV</sequence>
<protein>
    <submittedName>
        <fullName evidence="2">Methyltransferase domain-containing protein</fullName>
    </submittedName>
</protein>
<dbReference type="EMBL" id="JBFOCI010000002">
    <property type="protein sequence ID" value="MEW9806358.1"/>
    <property type="molecule type" value="Genomic_DNA"/>
</dbReference>
<reference evidence="2 3" key="1">
    <citation type="submission" date="2024-06" db="EMBL/GenBank/DDBJ databases">
        <authorList>
            <person name="Tuo L."/>
        </authorList>
    </citation>
    <scope>NUCLEOTIDE SEQUENCE [LARGE SCALE GENOMIC DNA]</scope>
    <source>
        <strain evidence="2 3">ZMM04-5</strain>
    </source>
</reference>
<dbReference type="RefSeq" id="WP_367723428.1">
    <property type="nucleotide sequence ID" value="NZ_JBFOCH010000019.1"/>
</dbReference>
<dbReference type="InterPro" id="IPR029063">
    <property type="entry name" value="SAM-dependent_MTases_sf"/>
</dbReference>
<proteinExistence type="predicted"/>
<evidence type="ECO:0000313" key="2">
    <source>
        <dbReference type="EMBL" id="MEW9806358.1"/>
    </source>
</evidence>
<dbReference type="GO" id="GO:0032259">
    <property type="term" value="P:methylation"/>
    <property type="evidence" value="ECO:0007669"/>
    <property type="project" value="UniProtKB-KW"/>
</dbReference>
<name>A0ABV3R0S1_9HYPH</name>
<dbReference type="InterPro" id="IPR041698">
    <property type="entry name" value="Methyltransf_25"/>
</dbReference>
<keyword evidence="3" id="KW-1185">Reference proteome</keyword>
<organism evidence="2 3">
    <name type="scientific">Mesorhizobium marinum</name>
    <dbReference type="NCBI Taxonomy" id="3228790"/>
    <lineage>
        <taxon>Bacteria</taxon>
        <taxon>Pseudomonadati</taxon>
        <taxon>Pseudomonadota</taxon>
        <taxon>Alphaproteobacteria</taxon>
        <taxon>Hyphomicrobiales</taxon>
        <taxon>Phyllobacteriaceae</taxon>
        <taxon>Mesorhizobium</taxon>
    </lineage>
</organism>
<dbReference type="Proteomes" id="UP001556196">
    <property type="component" value="Unassembled WGS sequence"/>
</dbReference>
<feature type="domain" description="Methyltransferase" evidence="1">
    <location>
        <begin position="41"/>
        <end position="131"/>
    </location>
</feature>
<evidence type="ECO:0000313" key="3">
    <source>
        <dbReference type="Proteomes" id="UP001556196"/>
    </source>
</evidence>
<keyword evidence="2" id="KW-0489">Methyltransferase</keyword>
<comment type="caution">
    <text evidence="2">The sequence shown here is derived from an EMBL/GenBank/DDBJ whole genome shotgun (WGS) entry which is preliminary data.</text>
</comment>
<gene>
    <name evidence="2" type="ORF">ABUE31_10210</name>
</gene>
<dbReference type="CDD" id="cd02440">
    <property type="entry name" value="AdoMet_MTases"/>
    <property type="match status" value="1"/>
</dbReference>
<evidence type="ECO:0000259" key="1">
    <source>
        <dbReference type="Pfam" id="PF13649"/>
    </source>
</evidence>
<dbReference type="Gene3D" id="3.40.50.150">
    <property type="entry name" value="Vaccinia Virus protein VP39"/>
    <property type="match status" value="1"/>
</dbReference>
<accession>A0ABV3R0S1</accession>
<keyword evidence="2" id="KW-0808">Transferase</keyword>